<dbReference type="InterPro" id="IPR039420">
    <property type="entry name" value="WalR-like"/>
</dbReference>
<dbReference type="SUPFAM" id="SSF52172">
    <property type="entry name" value="CheY-like"/>
    <property type="match status" value="1"/>
</dbReference>
<keyword evidence="2" id="KW-0805">Transcription regulation</keyword>
<dbReference type="SMART" id="SM00421">
    <property type="entry name" value="HTH_LUXR"/>
    <property type="match status" value="1"/>
</dbReference>
<dbReference type="Proteomes" id="UP001565927">
    <property type="component" value="Unassembled WGS sequence"/>
</dbReference>
<dbReference type="PRINTS" id="PR00038">
    <property type="entry name" value="HTHLUXR"/>
</dbReference>
<dbReference type="InterPro" id="IPR011006">
    <property type="entry name" value="CheY-like_superfamily"/>
</dbReference>
<feature type="domain" description="Response regulatory" evidence="7">
    <location>
        <begin position="23"/>
        <end position="140"/>
    </location>
</feature>
<gene>
    <name evidence="8" type="ORF">AB2L27_07510</name>
</gene>
<dbReference type="PANTHER" id="PTHR43214">
    <property type="entry name" value="TWO-COMPONENT RESPONSE REGULATOR"/>
    <property type="match status" value="1"/>
</dbReference>
<evidence type="ECO:0000256" key="1">
    <source>
        <dbReference type="ARBA" id="ARBA00010641"/>
    </source>
</evidence>
<comment type="caution">
    <text evidence="8">The sequence shown here is derived from an EMBL/GenBank/DDBJ whole genome shotgun (WGS) entry which is preliminary data.</text>
</comment>
<dbReference type="InterPro" id="IPR016032">
    <property type="entry name" value="Sig_transdc_resp-reg_C-effctor"/>
</dbReference>
<evidence type="ECO:0000256" key="6">
    <source>
        <dbReference type="PROSITE-ProRule" id="PRU00169"/>
    </source>
</evidence>
<comment type="similarity">
    <text evidence="1">Belongs to the sigma-70 factor family. ECF subfamily.</text>
</comment>
<feature type="modified residue" description="4-aspartylphosphate" evidence="6">
    <location>
        <position position="76"/>
    </location>
</feature>
<evidence type="ECO:0000256" key="2">
    <source>
        <dbReference type="ARBA" id="ARBA00023015"/>
    </source>
</evidence>
<evidence type="ECO:0000256" key="4">
    <source>
        <dbReference type="ARBA" id="ARBA00023125"/>
    </source>
</evidence>
<keyword evidence="4" id="KW-0238">DNA-binding</keyword>
<protein>
    <submittedName>
        <fullName evidence="8">Response regulator</fullName>
    </submittedName>
</protein>
<evidence type="ECO:0000313" key="9">
    <source>
        <dbReference type="Proteomes" id="UP001565927"/>
    </source>
</evidence>
<proteinExistence type="inferred from homology"/>
<dbReference type="PROSITE" id="PS50110">
    <property type="entry name" value="RESPONSE_REGULATORY"/>
    <property type="match status" value="1"/>
</dbReference>
<dbReference type="InterPro" id="IPR036388">
    <property type="entry name" value="WH-like_DNA-bd_sf"/>
</dbReference>
<keyword evidence="5" id="KW-0804">Transcription</keyword>
<evidence type="ECO:0000256" key="5">
    <source>
        <dbReference type="ARBA" id="ARBA00023163"/>
    </source>
</evidence>
<dbReference type="InterPro" id="IPR000792">
    <property type="entry name" value="Tscrpt_reg_LuxR_C"/>
</dbReference>
<evidence type="ECO:0000256" key="3">
    <source>
        <dbReference type="ARBA" id="ARBA00023082"/>
    </source>
</evidence>
<reference evidence="8 9" key="1">
    <citation type="submission" date="2024-07" db="EMBL/GenBank/DDBJ databases">
        <authorList>
            <person name="Thanompreechachai J."/>
            <person name="Duangmal K."/>
        </authorList>
    </citation>
    <scope>NUCLEOTIDE SEQUENCE [LARGE SCALE GENOMIC DNA]</scope>
    <source>
        <strain evidence="8 9">LSe6-4</strain>
    </source>
</reference>
<dbReference type="Pfam" id="PF00072">
    <property type="entry name" value="Response_reg"/>
    <property type="match status" value="1"/>
</dbReference>
<dbReference type="EMBL" id="JBGFTU010000007">
    <property type="protein sequence ID" value="MEZ0164609.1"/>
    <property type="molecule type" value="Genomic_DNA"/>
</dbReference>
<dbReference type="Pfam" id="PF08281">
    <property type="entry name" value="Sigma70_r4_2"/>
    <property type="match status" value="1"/>
</dbReference>
<dbReference type="RefSeq" id="WP_370440856.1">
    <property type="nucleotide sequence ID" value="NZ_JBGFTU010000007.1"/>
</dbReference>
<dbReference type="SUPFAM" id="SSF46894">
    <property type="entry name" value="C-terminal effector domain of the bipartite response regulators"/>
    <property type="match status" value="1"/>
</dbReference>
<sequence length="247" mass="25761">MGLTGGRGVGPDGADAVRRPRLHVAAVDDHPALLAGLEVELARLEDSFVFVATAPTVPDLLARLAGTPAPDVVLLDLRLGDGSDPAGNVAALLARGSRVLVYTEGRQHAEALAALQAGAQGVLLKDRPVTTVAEALRAVVEGETVSSAETAAALQVDDVLTSHLSPQERRVLELYAGGMPARSVALRLGVTQETAKSYLKRIRAKYAALDRPAYTRMELYRRAVEDGVLAPLPAPGTPGPVPGRPAP</sequence>
<dbReference type="Gene3D" id="1.10.10.10">
    <property type="entry name" value="Winged helix-like DNA-binding domain superfamily/Winged helix DNA-binding domain"/>
    <property type="match status" value="1"/>
</dbReference>
<dbReference type="InterPro" id="IPR001789">
    <property type="entry name" value="Sig_transdc_resp-reg_receiver"/>
</dbReference>
<dbReference type="Gene3D" id="3.40.50.2300">
    <property type="match status" value="1"/>
</dbReference>
<evidence type="ECO:0000313" key="8">
    <source>
        <dbReference type="EMBL" id="MEZ0164609.1"/>
    </source>
</evidence>
<name>A0ABV4GZ75_9ACTN</name>
<evidence type="ECO:0000259" key="7">
    <source>
        <dbReference type="PROSITE" id="PS50110"/>
    </source>
</evidence>
<dbReference type="SMART" id="SM00448">
    <property type="entry name" value="REC"/>
    <property type="match status" value="1"/>
</dbReference>
<dbReference type="PANTHER" id="PTHR43214:SF43">
    <property type="entry name" value="TWO-COMPONENT RESPONSE REGULATOR"/>
    <property type="match status" value="1"/>
</dbReference>
<dbReference type="InterPro" id="IPR013249">
    <property type="entry name" value="RNA_pol_sigma70_r4_t2"/>
</dbReference>
<keyword evidence="9" id="KW-1185">Reference proteome</keyword>
<keyword evidence="3" id="KW-0731">Sigma factor</keyword>
<keyword evidence="6" id="KW-0597">Phosphoprotein</keyword>
<organism evidence="8 9">
    <name type="scientific">Kineococcus halophytocola</name>
    <dbReference type="NCBI Taxonomy" id="3234027"/>
    <lineage>
        <taxon>Bacteria</taxon>
        <taxon>Bacillati</taxon>
        <taxon>Actinomycetota</taxon>
        <taxon>Actinomycetes</taxon>
        <taxon>Kineosporiales</taxon>
        <taxon>Kineosporiaceae</taxon>
        <taxon>Kineococcus</taxon>
    </lineage>
</organism>
<accession>A0ABV4GZ75</accession>